<sequence length="990" mass="115433">MDEFKEQLIIKKSDQLHHEIRTCICELVKISTSSSTSAVDIIPLTNKLTVRIVNFINEFEPRPKLLEAHLAEYIESLTNLYLSSKYSIIKSSIGEIVYNFAKIRQFKQVALYFSSDLYIINKLIRLSSELTNEFEIFLCLIWLCNLVLVPFNFNNIDPDLSNKLYEIGQRNLRKYNNGSKNQVISSILLSRLLSRGDCQALLDKYFEHTKVNWLNESDTSKLGYYLCINKLLKRKQLCEEQLSVIYHLIIDDLLFSPSHQSVLNILYSIKILSKLAIYYIKTGSYPQVQDIVNNLINDIMNNMINQFDTNLRYAFAKSLSAIIKQLSFSATNYQDQLIKYVIDQLELPQNYDDINIAKTHSILLTLGYITLTKSLPERYVSQLLDICHYCLFIKIRRLSFNLGTQLRDSSTFIIWTICRTTKSPPPSKIVGIFSDLLRVLVFDQDLTLKRCSIAVLQELLGRFGNIIVPIGDDHTRGETIIGIMEVFNELSLVNKTVSYQVIDLLYSKIDLSFLIEGLVDHISEYDGNGKYLCKLLQQPRELELSPRQEYDIGTITNKLVRANRWHILFDFPEVPTELLHSTFANFTYSETKEAMILGYLKFLISYKFPTDSDWDNLFKIMNKSEYTSEFQVLFSKLDTIPEDSLFDHVQFSSTLSNCLFNYRHFSQVELSMIVKIMRNEKVDAEIRSNLINNLSDNFQFHNLNVASLYDLFDDYTTTEQGDVGSKIRLAMIRLVGNNIEYFFGNDMIKLKLIRLSGELMDRIRHRSFELLYLLDRDTIDEISLKDHYWSELFNYYGELQEGREREEFWKGLVFSVGSFTGNQQIINDAFNELLRFQPNLDDFRILTSFLKLDKNSPSRTLKCITMTLNLFLKLLTANFRFPSGIDYNGLFIKCYNLHINTGNLTRVTTVLRIFYYLSKVDTSLKQRIDDRLFWLLTKHKSPKIKILVGQEILFEIVNDLQDLEALSRYDEVNWDELSEEDIVFIKSILH</sequence>
<proteinExistence type="predicted"/>
<dbReference type="Pfam" id="PF23579">
    <property type="entry name" value="ARM_TBCD"/>
    <property type="match status" value="1"/>
</dbReference>
<dbReference type="GO" id="GO:0000226">
    <property type="term" value="P:microtubule cytoskeleton organization"/>
    <property type="evidence" value="ECO:0007669"/>
    <property type="project" value="TreeGrafter"/>
</dbReference>
<dbReference type="PANTHER" id="PTHR12658:SF0">
    <property type="entry name" value="TUBULIN-SPECIFIC CHAPERONE D"/>
    <property type="match status" value="1"/>
</dbReference>
<protein>
    <recommendedName>
        <fullName evidence="1">Tubulin-folding cofactor D ARM repeats domain-containing protein</fullName>
    </recommendedName>
</protein>
<name>A0A8J5QJP1_9ASCO</name>
<evidence type="ECO:0000259" key="1">
    <source>
        <dbReference type="Pfam" id="PF25767"/>
    </source>
</evidence>
<reference evidence="2 3" key="1">
    <citation type="journal article" date="2021" name="DNA Res.">
        <title>Genome analysis of Candida subhashii reveals its hybrid nature and dual mitochondrial genome conformations.</title>
        <authorList>
            <person name="Mixao V."/>
            <person name="Hegedusova E."/>
            <person name="Saus E."/>
            <person name="Pryszcz L.P."/>
            <person name="Cillingova A."/>
            <person name="Nosek J."/>
            <person name="Gabaldon T."/>
        </authorList>
    </citation>
    <scope>NUCLEOTIDE SEQUENCE [LARGE SCALE GENOMIC DNA]</scope>
    <source>
        <strain evidence="2 3">CBS 10753</strain>
    </source>
</reference>
<organism evidence="2 3">
    <name type="scientific">[Candida] subhashii</name>
    <dbReference type="NCBI Taxonomy" id="561895"/>
    <lineage>
        <taxon>Eukaryota</taxon>
        <taxon>Fungi</taxon>
        <taxon>Dikarya</taxon>
        <taxon>Ascomycota</taxon>
        <taxon>Saccharomycotina</taxon>
        <taxon>Pichiomycetes</taxon>
        <taxon>Debaryomycetaceae</taxon>
        <taxon>Spathaspora</taxon>
    </lineage>
</organism>
<dbReference type="OrthoDB" id="10253476at2759"/>
<dbReference type="GO" id="GO:0005096">
    <property type="term" value="F:GTPase activator activity"/>
    <property type="evidence" value="ECO:0007669"/>
    <property type="project" value="InterPro"/>
</dbReference>
<feature type="domain" description="Tubulin-folding cofactor D ARM repeats" evidence="1">
    <location>
        <begin position="287"/>
        <end position="466"/>
    </location>
</feature>
<dbReference type="InterPro" id="IPR033162">
    <property type="entry name" value="TBCD"/>
</dbReference>
<comment type="caution">
    <text evidence="2">The sequence shown here is derived from an EMBL/GenBank/DDBJ whole genome shotgun (WGS) entry which is preliminary data.</text>
</comment>
<dbReference type="Proteomes" id="UP000694255">
    <property type="component" value="Unassembled WGS sequence"/>
</dbReference>
<dbReference type="GO" id="GO:0048487">
    <property type="term" value="F:beta-tubulin binding"/>
    <property type="evidence" value="ECO:0007669"/>
    <property type="project" value="InterPro"/>
</dbReference>
<dbReference type="RefSeq" id="XP_049263481.1">
    <property type="nucleotide sequence ID" value="XM_049407085.1"/>
</dbReference>
<dbReference type="PANTHER" id="PTHR12658">
    <property type="entry name" value="BETA-TUBULIN COFACTOR D"/>
    <property type="match status" value="1"/>
</dbReference>
<gene>
    <name evidence="2" type="ORF">J8A68_003249</name>
</gene>
<dbReference type="InterPro" id="IPR058033">
    <property type="entry name" value="ARM_TBCD_2nd"/>
</dbReference>
<dbReference type="GeneID" id="73470050"/>
<keyword evidence="3" id="KW-1185">Reference proteome</keyword>
<dbReference type="GO" id="GO:0007023">
    <property type="term" value="P:post-chaperonin tubulin folding pathway"/>
    <property type="evidence" value="ECO:0007669"/>
    <property type="project" value="InterPro"/>
</dbReference>
<dbReference type="GO" id="GO:0007021">
    <property type="term" value="P:tubulin complex assembly"/>
    <property type="evidence" value="ECO:0007669"/>
    <property type="project" value="InterPro"/>
</dbReference>
<evidence type="ECO:0000313" key="2">
    <source>
        <dbReference type="EMBL" id="KAG7663249.1"/>
    </source>
</evidence>
<accession>A0A8J5QJP1</accession>
<dbReference type="AlphaFoldDB" id="A0A8J5QJP1"/>
<dbReference type="EMBL" id="JAGSYN010000142">
    <property type="protein sequence ID" value="KAG7663249.1"/>
    <property type="molecule type" value="Genomic_DNA"/>
</dbReference>
<dbReference type="Pfam" id="PF25767">
    <property type="entry name" value="ARM_TBCD_2nd"/>
    <property type="match status" value="1"/>
</dbReference>
<evidence type="ECO:0000313" key="3">
    <source>
        <dbReference type="Proteomes" id="UP000694255"/>
    </source>
</evidence>